<sequence>MTERQTCRYLTRLYCRDSRPPLQPPSPSLIDTRRALILYVLRAEVAQQKPHISIFRRRRSEVRVPAAAAASATSTYYIYYHIDRRCFYFISFFFLLLYGKQRASERARERRRQRKRKKILLIFSHPHLHNRRLPPRQ</sequence>
<evidence type="ECO:0000313" key="2">
    <source>
        <dbReference type="Proteomes" id="UP001154329"/>
    </source>
</evidence>
<reference evidence="1" key="1">
    <citation type="submission" date="2022-02" db="EMBL/GenBank/DDBJ databases">
        <authorList>
            <person name="King R."/>
        </authorList>
    </citation>
    <scope>NUCLEOTIDE SEQUENCE</scope>
</reference>
<keyword evidence="2" id="KW-1185">Reference proteome</keyword>
<protein>
    <submittedName>
        <fullName evidence="1">Uncharacterized protein</fullName>
    </submittedName>
</protein>
<organism evidence="1 2">
    <name type="scientific">Aphis gossypii</name>
    <name type="common">Cotton aphid</name>
    <dbReference type="NCBI Taxonomy" id="80765"/>
    <lineage>
        <taxon>Eukaryota</taxon>
        <taxon>Metazoa</taxon>
        <taxon>Ecdysozoa</taxon>
        <taxon>Arthropoda</taxon>
        <taxon>Hexapoda</taxon>
        <taxon>Insecta</taxon>
        <taxon>Pterygota</taxon>
        <taxon>Neoptera</taxon>
        <taxon>Paraneoptera</taxon>
        <taxon>Hemiptera</taxon>
        <taxon>Sternorrhyncha</taxon>
        <taxon>Aphidomorpha</taxon>
        <taxon>Aphidoidea</taxon>
        <taxon>Aphididae</taxon>
        <taxon>Aphidini</taxon>
        <taxon>Aphis</taxon>
        <taxon>Aphis</taxon>
    </lineage>
</organism>
<evidence type="ECO:0000313" key="1">
    <source>
        <dbReference type="EMBL" id="CAH1721218.1"/>
    </source>
</evidence>
<name>A0A9P0IW07_APHGO</name>
<accession>A0A9P0IW07</accession>
<reference evidence="1" key="2">
    <citation type="submission" date="2022-10" db="EMBL/GenBank/DDBJ databases">
        <authorList>
            <consortium name="ENA_rothamsted_submissions"/>
            <consortium name="culmorum"/>
            <person name="King R."/>
        </authorList>
    </citation>
    <scope>NUCLEOTIDE SEQUENCE</scope>
</reference>
<dbReference type="Proteomes" id="UP001154329">
    <property type="component" value="Chromosome 2"/>
</dbReference>
<gene>
    <name evidence="1" type="ORF">APHIGO_LOCUS4307</name>
</gene>
<proteinExistence type="predicted"/>
<dbReference type="AlphaFoldDB" id="A0A9P0IW07"/>
<dbReference type="EMBL" id="OU899035">
    <property type="protein sequence ID" value="CAH1721218.1"/>
    <property type="molecule type" value="Genomic_DNA"/>
</dbReference>